<dbReference type="NCBIfam" id="TIGR02436">
    <property type="entry name" value="four helix bundle protein"/>
    <property type="match status" value="1"/>
</dbReference>
<gene>
    <name evidence="1" type="ORF">FW778_21670</name>
</gene>
<keyword evidence="2" id="KW-1185">Reference proteome</keyword>
<protein>
    <submittedName>
        <fullName evidence="1">Four helix bundle protein</fullName>
    </submittedName>
</protein>
<dbReference type="InterPro" id="IPR012657">
    <property type="entry name" value="23S_rRNA-intervening_sequence"/>
</dbReference>
<dbReference type="SUPFAM" id="SSF158446">
    <property type="entry name" value="IVS-encoded protein-like"/>
    <property type="match status" value="1"/>
</dbReference>
<dbReference type="PANTHER" id="PTHR38471">
    <property type="entry name" value="FOUR HELIX BUNDLE PROTEIN"/>
    <property type="match status" value="1"/>
</dbReference>
<dbReference type="AlphaFoldDB" id="A0A5J5IBV6"/>
<accession>A0A5J5IBV6</accession>
<evidence type="ECO:0000313" key="1">
    <source>
        <dbReference type="EMBL" id="KAA9034622.1"/>
    </source>
</evidence>
<dbReference type="CDD" id="cd16377">
    <property type="entry name" value="23S_rRNA_IVP_like"/>
    <property type="match status" value="1"/>
</dbReference>
<evidence type="ECO:0000313" key="2">
    <source>
        <dbReference type="Proteomes" id="UP000326903"/>
    </source>
</evidence>
<dbReference type="Gene3D" id="1.20.1440.60">
    <property type="entry name" value="23S rRNA-intervening sequence"/>
    <property type="match status" value="1"/>
</dbReference>
<dbReference type="PANTHER" id="PTHR38471:SF2">
    <property type="entry name" value="FOUR HELIX BUNDLE PROTEIN"/>
    <property type="match status" value="1"/>
</dbReference>
<proteinExistence type="predicted"/>
<dbReference type="InterPro" id="IPR036583">
    <property type="entry name" value="23S_rRNA_IVS_sf"/>
</dbReference>
<organism evidence="1 2">
    <name type="scientific">Ginsengibacter hankyongi</name>
    <dbReference type="NCBI Taxonomy" id="2607284"/>
    <lineage>
        <taxon>Bacteria</taxon>
        <taxon>Pseudomonadati</taxon>
        <taxon>Bacteroidota</taxon>
        <taxon>Chitinophagia</taxon>
        <taxon>Chitinophagales</taxon>
        <taxon>Chitinophagaceae</taxon>
        <taxon>Ginsengibacter</taxon>
    </lineage>
</organism>
<reference evidence="1 2" key="1">
    <citation type="submission" date="2019-09" db="EMBL/GenBank/DDBJ databases">
        <title>Draft genome sequence of Ginsengibacter sp. BR5-29.</title>
        <authorList>
            <person name="Im W.-T."/>
        </authorList>
    </citation>
    <scope>NUCLEOTIDE SEQUENCE [LARGE SCALE GENOMIC DNA]</scope>
    <source>
        <strain evidence="1 2">BR5-29</strain>
    </source>
</reference>
<dbReference type="Proteomes" id="UP000326903">
    <property type="component" value="Unassembled WGS sequence"/>
</dbReference>
<dbReference type="EMBL" id="VYQF01000013">
    <property type="protein sequence ID" value="KAA9034622.1"/>
    <property type="molecule type" value="Genomic_DNA"/>
</dbReference>
<name>A0A5J5IBV6_9BACT</name>
<dbReference type="RefSeq" id="WP_150416994.1">
    <property type="nucleotide sequence ID" value="NZ_VYQF01000013.1"/>
</dbReference>
<dbReference type="Pfam" id="PF05635">
    <property type="entry name" value="23S_rRNA_IVP"/>
    <property type="match status" value="1"/>
</dbReference>
<sequence length="121" mass="13878">MFLNLNHQKLDLYTASRLFVLECYKLSKQLPADEKFGMISQIRRAALSVHLNIAEGSSRKSEVERKRYYEISRGSIIEIDAAVDIANDLSYLGNFNLEQLGIQMIRCFKMLTALINSQMKS</sequence>
<comment type="caution">
    <text evidence="1">The sequence shown here is derived from an EMBL/GenBank/DDBJ whole genome shotgun (WGS) entry which is preliminary data.</text>
</comment>